<comment type="caution">
    <text evidence="3">The sequence shown here is derived from an EMBL/GenBank/DDBJ whole genome shotgun (WGS) entry which is preliminary data.</text>
</comment>
<organism evidence="3 4">
    <name type="scientific">Chelatococcus caeni</name>
    <dbReference type="NCBI Taxonomy" id="1348468"/>
    <lineage>
        <taxon>Bacteria</taxon>
        <taxon>Pseudomonadati</taxon>
        <taxon>Pseudomonadota</taxon>
        <taxon>Alphaproteobacteria</taxon>
        <taxon>Hyphomicrobiales</taxon>
        <taxon>Chelatococcaceae</taxon>
        <taxon>Chelatococcus</taxon>
    </lineage>
</organism>
<evidence type="ECO:0000313" key="4">
    <source>
        <dbReference type="Proteomes" id="UP000577362"/>
    </source>
</evidence>
<evidence type="ECO:0000313" key="3">
    <source>
        <dbReference type="EMBL" id="MBB4017503.1"/>
    </source>
</evidence>
<dbReference type="RefSeq" id="WP_183316813.1">
    <property type="nucleotide sequence ID" value="NZ_JACIEN010000002.1"/>
</dbReference>
<sequence length="340" mass="38367">MTRLRVATIGAGYFSQFHHDAWARMDDVEIVAICDRDIDKAAAFAQRFAIPGVYADAARMLDEVAPDLLDIIAPPASHRELVGLAAERGIPAICQKAFCRSLAEAEETVALAEAAGIPLIVHENFRFEPWHLKIRELIDAGLVGPLYQASFRLRPGDGRGERAYLDRQPYFQTMERFLIHETAIHFIDTFRFLFGEVAGVDARLRRVNPVLRGEDAGIIVFSLANGAAALFDGNRLSDHAADDRRLTMGEMLVEGENGTLRLDGYGRLFFRRFGENAEEEIAYEWERRGFAGDSVYKLQRHVVDHLRHGRPVVNTGRDYLVNLRIEEAIYRSAARDWEPV</sequence>
<dbReference type="Pfam" id="PF22725">
    <property type="entry name" value="GFO_IDH_MocA_C3"/>
    <property type="match status" value="1"/>
</dbReference>
<dbReference type="GO" id="GO:0000166">
    <property type="term" value="F:nucleotide binding"/>
    <property type="evidence" value="ECO:0007669"/>
    <property type="project" value="InterPro"/>
</dbReference>
<dbReference type="PANTHER" id="PTHR43708">
    <property type="entry name" value="CONSERVED EXPRESSED OXIDOREDUCTASE (EUROFUNG)"/>
    <property type="match status" value="1"/>
</dbReference>
<accession>A0A840BY68</accession>
<keyword evidence="4" id="KW-1185">Reference proteome</keyword>
<dbReference type="Proteomes" id="UP000577362">
    <property type="component" value="Unassembled WGS sequence"/>
</dbReference>
<feature type="domain" description="Gfo/Idh/MocA-like oxidoreductase N-terminal" evidence="1">
    <location>
        <begin position="4"/>
        <end position="121"/>
    </location>
</feature>
<dbReference type="InterPro" id="IPR051317">
    <property type="entry name" value="Gfo/Idh/MocA_oxidoreduct"/>
</dbReference>
<dbReference type="EMBL" id="JACIEN010000002">
    <property type="protein sequence ID" value="MBB4017503.1"/>
    <property type="molecule type" value="Genomic_DNA"/>
</dbReference>
<gene>
    <name evidence="3" type="ORF">GGR16_002532</name>
</gene>
<protein>
    <submittedName>
        <fullName evidence="3">Putative dehydrogenase</fullName>
    </submittedName>
</protein>
<proteinExistence type="predicted"/>
<feature type="domain" description="GFO/IDH/MocA-like oxidoreductase" evidence="2">
    <location>
        <begin position="132"/>
        <end position="260"/>
    </location>
</feature>
<dbReference type="SUPFAM" id="SSF55347">
    <property type="entry name" value="Glyceraldehyde-3-phosphate dehydrogenase-like, C-terminal domain"/>
    <property type="match status" value="1"/>
</dbReference>
<dbReference type="Pfam" id="PF01408">
    <property type="entry name" value="GFO_IDH_MocA"/>
    <property type="match status" value="1"/>
</dbReference>
<dbReference type="InterPro" id="IPR055170">
    <property type="entry name" value="GFO_IDH_MocA-like_dom"/>
</dbReference>
<dbReference type="InterPro" id="IPR000683">
    <property type="entry name" value="Gfo/Idh/MocA-like_OxRdtase_N"/>
</dbReference>
<name>A0A840BY68_9HYPH</name>
<evidence type="ECO:0000259" key="2">
    <source>
        <dbReference type="Pfam" id="PF22725"/>
    </source>
</evidence>
<dbReference type="Gene3D" id="3.30.360.10">
    <property type="entry name" value="Dihydrodipicolinate Reductase, domain 2"/>
    <property type="match status" value="1"/>
</dbReference>
<dbReference type="PANTHER" id="PTHR43708:SF8">
    <property type="entry name" value="OXIDOREDUCTASE"/>
    <property type="match status" value="1"/>
</dbReference>
<evidence type="ECO:0000259" key="1">
    <source>
        <dbReference type="Pfam" id="PF01408"/>
    </source>
</evidence>
<dbReference type="AlphaFoldDB" id="A0A840BY68"/>
<reference evidence="3 4" key="1">
    <citation type="submission" date="2020-08" db="EMBL/GenBank/DDBJ databases">
        <title>Genomic Encyclopedia of Type Strains, Phase IV (KMG-IV): sequencing the most valuable type-strain genomes for metagenomic binning, comparative biology and taxonomic classification.</title>
        <authorList>
            <person name="Goeker M."/>
        </authorList>
    </citation>
    <scope>NUCLEOTIDE SEQUENCE [LARGE SCALE GENOMIC DNA]</scope>
    <source>
        <strain evidence="3 4">DSM 103737</strain>
    </source>
</reference>
<dbReference type="Gene3D" id="3.40.50.720">
    <property type="entry name" value="NAD(P)-binding Rossmann-like Domain"/>
    <property type="match status" value="1"/>
</dbReference>
<dbReference type="SUPFAM" id="SSF51735">
    <property type="entry name" value="NAD(P)-binding Rossmann-fold domains"/>
    <property type="match status" value="1"/>
</dbReference>
<dbReference type="InterPro" id="IPR036291">
    <property type="entry name" value="NAD(P)-bd_dom_sf"/>
</dbReference>